<accession>A0ABR8KTR4</accession>
<evidence type="ECO:0000313" key="2">
    <source>
        <dbReference type="Proteomes" id="UP000635384"/>
    </source>
</evidence>
<name>A0ABR8KTR4_9SPHN</name>
<proteinExistence type="predicted"/>
<dbReference type="RefSeq" id="WP_190787153.1">
    <property type="nucleotide sequence ID" value="NZ_JACXLC010000001.1"/>
</dbReference>
<comment type="caution">
    <text evidence="1">The sequence shown here is derived from an EMBL/GenBank/DDBJ whole genome shotgun (WGS) entry which is preliminary data.</text>
</comment>
<keyword evidence="2" id="KW-1185">Reference proteome</keyword>
<evidence type="ECO:0000313" key="1">
    <source>
        <dbReference type="EMBL" id="MBD2841631.1"/>
    </source>
</evidence>
<dbReference type="Proteomes" id="UP000635384">
    <property type="component" value="Unassembled WGS sequence"/>
</dbReference>
<gene>
    <name evidence="1" type="ORF">IB285_05080</name>
</gene>
<sequence>MELFVPFMLFILGISDEDPAQVELVRHPALYADEADCLEAGEQIIRARVTQEHESSITFHMFCKPMPDVEEFNRLTDQLEENQRKLREERSQ</sequence>
<dbReference type="EMBL" id="JACXLC010000001">
    <property type="protein sequence ID" value="MBD2841631.1"/>
    <property type="molecule type" value="Genomic_DNA"/>
</dbReference>
<reference evidence="1 2" key="1">
    <citation type="submission" date="2020-09" db="EMBL/GenBank/DDBJ databases">
        <authorList>
            <person name="Yoon J.-W."/>
        </authorList>
    </citation>
    <scope>NUCLEOTIDE SEQUENCE [LARGE SCALE GENOMIC DNA]</scope>
    <source>
        <strain evidence="1 2">KMU-140</strain>
    </source>
</reference>
<organism evidence="1 2">
    <name type="scientific">Erythrobacter rubeus</name>
    <dbReference type="NCBI Taxonomy" id="2760803"/>
    <lineage>
        <taxon>Bacteria</taxon>
        <taxon>Pseudomonadati</taxon>
        <taxon>Pseudomonadota</taxon>
        <taxon>Alphaproteobacteria</taxon>
        <taxon>Sphingomonadales</taxon>
        <taxon>Erythrobacteraceae</taxon>
        <taxon>Erythrobacter/Porphyrobacter group</taxon>
        <taxon>Erythrobacter</taxon>
    </lineage>
</organism>
<protein>
    <submittedName>
        <fullName evidence="1">Uncharacterized protein</fullName>
    </submittedName>
</protein>